<proteinExistence type="predicted"/>
<accession>A6KMG0</accession>
<gene>
    <name evidence="1" type="ORF">rCG_39209</name>
</gene>
<sequence length="14" mass="1619">MFCCDMQISEGKIN</sequence>
<organism evidence="1 2">
    <name type="scientific">Rattus norvegicus</name>
    <name type="common">Rat</name>
    <dbReference type="NCBI Taxonomy" id="10116"/>
    <lineage>
        <taxon>Eukaryota</taxon>
        <taxon>Metazoa</taxon>
        <taxon>Chordata</taxon>
        <taxon>Craniata</taxon>
        <taxon>Vertebrata</taxon>
        <taxon>Euteleostomi</taxon>
        <taxon>Mammalia</taxon>
        <taxon>Eutheria</taxon>
        <taxon>Euarchontoglires</taxon>
        <taxon>Glires</taxon>
        <taxon>Rodentia</taxon>
        <taxon>Myomorpha</taxon>
        <taxon>Muroidea</taxon>
        <taxon>Muridae</taxon>
        <taxon>Murinae</taxon>
        <taxon>Rattus</taxon>
    </lineage>
</organism>
<dbReference type="Proteomes" id="UP000234681">
    <property type="component" value="Chromosome 16"/>
</dbReference>
<evidence type="ECO:0000313" key="1">
    <source>
        <dbReference type="EMBL" id="EDL75108.1"/>
    </source>
</evidence>
<protein>
    <submittedName>
        <fullName evidence="1">RCG39209, isoform CRA_a</fullName>
    </submittedName>
</protein>
<name>A6KMG0_RAT</name>
<reference evidence="1 2" key="1">
    <citation type="submission" date="2005-09" db="EMBL/GenBank/DDBJ databases">
        <authorList>
            <person name="Mural R.J."/>
            <person name="Li P.W."/>
            <person name="Adams M.D."/>
            <person name="Amanatides P.G."/>
            <person name="Baden-Tillson H."/>
            <person name="Barnstead M."/>
            <person name="Chin S.H."/>
            <person name="Dew I."/>
            <person name="Evans C.A."/>
            <person name="Ferriera S."/>
            <person name="Flanigan M."/>
            <person name="Fosler C."/>
            <person name="Glodek A."/>
            <person name="Gu Z."/>
            <person name="Holt R.A."/>
            <person name="Jennings D."/>
            <person name="Kraft C.L."/>
            <person name="Lu F."/>
            <person name="Nguyen T."/>
            <person name="Nusskern D.R."/>
            <person name="Pfannkoch C.M."/>
            <person name="Sitter C."/>
            <person name="Sutton G.G."/>
            <person name="Venter J.C."/>
            <person name="Wang Z."/>
            <person name="Woodage T."/>
            <person name="Zheng X.H."/>
            <person name="Zhong F."/>
        </authorList>
    </citation>
    <scope>NUCLEOTIDE SEQUENCE [LARGE SCALE GENOMIC DNA]</scope>
    <source>
        <strain>BN</strain>
        <strain evidence="2">Sprague-Dawley</strain>
    </source>
</reference>
<dbReference type="EMBL" id="CH474067">
    <property type="protein sequence ID" value="EDL75108.1"/>
    <property type="molecule type" value="Genomic_DNA"/>
</dbReference>
<evidence type="ECO:0000313" key="2">
    <source>
        <dbReference type="Proteomes" id="UP000234681"/>
    </source>
</evidence>